<keyword evidence="13" id="KW-1185">Reference proteome</keyword>
<feature type="transmembrane region" description="Helical" evidence="9">
    <location>
        <begin position="235"/>
        <end position="258"/>
    </location>
</feature>
<dbReference type="InterPro" id="IPR039421">
    <property type="entry name" value="Type_1_exporter"/>
</dbReference>
<feature type="transmembrane region" description="Helical" evidence="9">
    <location>
        <begin position="16"/>
        <end position="40"/>
    </location>
</feature>
<evidence type="ECO:0000256" key="3">
    <source>
        <dbReference type="ARBA" id="ARBA00022475"/>
    </source>
</evidence>
<sequence length="578" mass="65025">MKALFTYVKRYKTAMIIAWMFMSIELTVELVSPLIMAKVIDEGVLNSDIEKIITWGSILLVASVVSFASGIANSFFAAYAGQHFGYDVRRAAYGKIQQLPYVRLNEYSPSSFITRLTNDVTQVQQILFISLRIAFRAPLLILFGTIMALFVNVKLGMIFSIAIPVLIFFLFWAMKKAAHLFKRMQSRLDRVNKVIRENLAGIRLIKAFHQRKFEKNRFRQVNEDLQHSTVKALTFVELTGPVLLLFMNFAIIIVLCFGNRQMTIGQVNPGDLVAVVNYGTRITHALGILSWIIMAFSRAKASSERIQEVLQMDEEDDGRLNESVPIAFGSIEFRNVSFRYPNSQKDALSNISFSVKPGQRIAIFGATGSGKTSLFQLIPRLYEPYEGKISIDGIPIQQLPTASLRKQIGYVPQESYLFTGTVKENISWGKGDATLEEVIQAAKMAQIHDTILQFPDEYDTVIGQKGVNLSGGQKQRLAVARALIRKPKILLLDDSTSALDLQTENRLLKEIETIECTTFFITNKISTAKKADCILLLDGGRLIGKGSHEQLLENVPLYREIVRSQMGKEVLFNEYSSN</sequence>
<evidence type="ECO:0000256" key="7">
    <source>
        <dbReference type="ARBA" id="ARBA00022989"/>
    </source>
</evidence>
<feature type="transmembrane region" description="Helical" evidence="9">
    <location>
        <begin position="133"/>
        <end position="151"/>
    </location>
</feature>
<dbReference type="PROSITE" id="PS50893">
    <property type="entry name" value="ABC_TRANSPORTER_2"/>
    <property type="match status" value="1"/>
</dbReference>
<dbReference type="SUPFAM" id="SSF90123">
    <property type="entry name" value="ABC transporter transmembrane region"/>
    <property type="match status" value="1"/>
</dbReference>
<evidence type="ECO:0000256" key="8">
    <source>
        <dbReference type="ARBA" id="ARBA00023136"/>
    </source>
</evidence>
<feature type="transmembrane region" description="Helical" evidence="9">
    <location>
        <begin position="52"/>
        <end position="80"/>
    </location>
</feature>
<proteinExistence type="predicted"/>
<dbReference type="EMBL" id="CP106878">
    <property type="protein sequence ID" value="WAA11024.1"/>
    <property type="molecule type" value="Genomic_DNA"/>
</dbReference>
<evidence type="ECO:0000313" key="13">
    <source>
        <dbReference type="Proteomes" id="UP001164718"/>
    </source>
</evidence>
<name>A0A9E8RX87_9BACI</name>
<dbReference type="CDD" id="cd18548">
    <property type="entry name" value="ABC_6TM_Tm287_like"/>
    <property type="match status" value="1"/>
</dbReference>
<dbReference type="GO" id="GO:0005886">
    <property type="term" value="C:plasma membrane"/>
    <property type="evidence" value="ECO:0007669"/>
    <property type="project" value="UniProtKB-SubCell"/>
</dbReference>
<evidence type="ECO:0000256" key="6">
    <source>
        <dbReference type="ARBA" id="ARBA00022840"/>
    </source>
</evidence>
<dbReference type="PROSITE" id="PS00211">
    <property type="entry name" value="ABC_TRANSPORTER_1"/>
    <property type="match status" value="1"/>
</dbReference>
<evidence type="ECO:0000259" key="10">
    <source>
        <dbReference type="PROSITE" id="PS50893"/>
    </source>
</evidence>
<organism evidence="12 13">
    <name type="scientific">Fervidibacillus albus</name>
    <dbReference type="NCBI Taxonomy" id="2980026"/>
    <lineage>
        <taxon>Bacteria</taxon>
        <taxon>Bacillati</taxon>
        <taxon>Bacillota</taxon>
        <taxon>Bacilli</taxon>
        <taxon>Bacillales</taxon>
        <taxon>Bacillaceae</taxon>
        <taxon>Fervidibacillus</taxon>
    </lineage>
</organism>
<dbReference type="GO" id="GO:0015421">
    <property type="term" value="F:ABC-type oligopeptide transporter activity"/>
    <property type="evidence" value="ECO:0007669"/>
    <property type="project" value="TreeGrafter"/>
</dbReference>
<keyword evidence="8 9" id="KW-0472">Membrane</keyword>
<feature type="domain" description="ABC transporter" evidence="10">
    <location>
        <begin position="331"/>
        <end position="564"/>
    </location>
</feature>
<dbReference type="RefSeq" id="WP_275418841.1">
    <property type="nucleotide sequence ID" value="NZ_CP106878.1"/>
</dbReference>
<evidence type="ECO:0000259" key="11">
    <source>
        <dbReference type="PROSITE" id="PS50929"/>
    </source>
</evidence>
<dbReference type="InterPro" id="IPR017871">
    <property type="entry name" value="ABC_transporter-like_CS"/>
</dbReference>
<reference evidence="12" key="1">
    <citation type="submission" date="2022-09" db="EMBL/GenBank/DDBJ databases">
        <title>Complete Genomes of Fervidibacillus albus and Fervidibacillus halotolerans isolated from tidal flat sediments.</title>
        <authorList>
            <person name="Kwon K.K."/>
            <person name="Yang S.-H."/>
            <person name="Park M.J."/>
            <person name="Oh H.-M."/>
        </authorList>
    </citation>
    <scope>NUCLEOTIDE SEQUENCE</scope>
    <source>
        <strain evidence="12">MEBiC13591</strain>
    </source>
</reference>
<dbReference type="AlphaFoldDB" id="A0A9E8RX87"/>
<evidence type="ECO:0000256" key="4">
    <source>
        <dbReference type="ARBA" id="ARBA00022692"/>
    </source>
</evidence>
<keyword evidence="7 9" id="KW-1133">Transmembrane helix</keyword>
<dbReference type="GO" id="GO:0016887">
    <property type="term" value="F:ATP hydrolysis activity"/>
    <property type="evidence" value="ECO:0007669"/>
    <property type="project" value="InterPro"/>
</dbReference>
<dbReference type="PANTHER" id="PTHR43394:SF1">
    <property type="entry name" value="ATP-BINDING CASSETTE SUB-FAMILY B MEMBER 10, MITOCHONDRIAL"/>
    <property type="match status" value="1"/>
</dbReference>
<dbReference type="InterPro" id="IPR036640">
    <property type="entry name" value="ABC1_TM_sf"/>
</dbReference>
<feature type="transmembrane region" description="Helical" evidence="9">
    <location>
        <begin position="157"/>
        <end position="174"/>
    </location>
</feature>
<comment type="subcellular location">
    <subcellularLocation>
        <location evidence="1">Cell membrane</location>
        <topology evidence="1">Multi-pass membrane protein</topology>
    </subcellularLocation>
</comment>
<accession>A0A9E8RX87</accession>
<keyword evidence="6 12" id="KW-0067">ATP-binding</keyword>
<dbReference type="KEGG" id="faf:OE104_06880"/>
<feature type="domain" description="ABC transmembrane type-1" evidence="11">
    <location>
        <begin position="28"/>
        <end position="298"/>
    </location>
</feature>
<dbReference type="Gene3D" id="1.20.1560.10">
    <property type="entry name" value="ABC transporter type 1, transmembrane domain"/>
    <property type="match status" value="1"/>
</dbReference>
<protein>
    <submittedName>
        <fullName evidence="12">ABC transporter ATP-binding protein/permease</fullName>
    </submittedName>
</protein>
<dbReference type="Gene3D" id="3.40.50.300">
    <property type="entry name" value="P-loop containing nucleotide triphosphate hydrolases"/>
    <property type="match status" value="1"/>
</dbReference>
<evidence type="ECO:0000313" key="12">
    <source>
        <dbReference type="EMBL" id="WAA11024.1"/>
    </source>
</evidence>
<dbReference type="Pfam" id="PF00664">
    <property type="entry name" value="ABC_membrane"/>
    <property type="match status" value="1"/>
</dbReference>
<dbReference type="SMART" id="SM00382">
    <property type="entry name" value="AAA"/>
    <property type="match status" value="1"/>
</dbReference>
<dbReference type="PANTHER" id="PTHR43394">
    <property type="entry name" value="ATP-DEPENDENT PERMEASE MDL1, MITOCHONDRIAL"/>
    <property type="match status" value="1"/>
</dbReference>
<dbReference type="InterPro" id="IPR003593">
    <property type="entry name" value="AAA+_ATPase"/>
</dbReference>
<dbReference type="Pfam" id="PF00005">
    <property type="entry name" value="ABC_tran"/>
    <property type="match status" value="1"/>
</dbReference>
<dbReference type="Proteomes" id="UP001164718">
    <property type="component" value="Chromosome"/>
</dbReference>
<keyword evidence="4 9" id="KW-0812">Transmembrane</keyword>
<dbReference type="PROSITE" id="PS50929">
    <property type="entry name" value="ABC_TM1F"/>
    <property type="match status" value="1"/>
</dbReference>
<dbReference type="SUPFAM" id="SSF52540">
    <property type="entry name" value="P-loop containing nucleoside triphosphate hydrolases"/>
    <property type="match status" value="1"/>
</dbReference>
<evidence type="ECO:0000256" key="9">
    <source>
        <dbReference type="SAM" id="Phobius"/>
    </source>
</evidence>
<evidence type="ECO:0000256" key="1">
    <source>
        <dbReference type="ARBA" id="ARBA00004651"/>
    </source>
</evidence>
<dbReference type="InterPro" id="IPR027417">
    <property type="entry name" value="P-loop_NTPase"/>
</dbReference>
<evidence type="ECO:0000256" key="2">
    <source>
        <dbReference type="ARBA" id="ARBA00022448"/>
    </source>
</evidence>
<dbReference type="FunFam" id="3.40.50.300:FF:000221">
    <property type="entry name" value="Multidrug ABC transporter ATP-binding protein"/>
    <property type="match status" value="1"/>
</dbReference>
<evidence type="ECO:0000256" key="5">
    <source>
        <dbReference type="ARBA" id="ARBA00022741"/>
    </source>
</evidence>
<keyword evidence="2" id="KW-0813">Transport</keyword>
<keyword evidence="5" id="KW-0547">Nucleotide-binding</keyword>
<dbReference type="InterPro" id="IPR011527">
    <property type="entry name" value="ABC1_TM_dom"/>
</dbReference>
<dbReference type="GO" id="GO:0005524">
    <property type="term" value="F:ATP binding"/>
    <property type="evidence" value="ECO:0007669"/>
    <property type="project" value="UniProtKB-KW"/>
</dbReference>
<dbReference type="InterPro" id="IPR003439">
    <property type="entry name" value="ABC_transporter-like_ATP-bd"/>
</dbReference>
<keyword evidence="3" id="KW-1003">Cell membrane</keyword>
<gene>
    <name evidence="12" type="ORF">OE104_06880</name>
</gene>